<evidence type="ECO:0000313" key="1">
    <source>
        <dbReference type="EMBL" id="CRH04385.1"/>
    </source>
</evidence>
<gene>
    <name evidence="1" type="ORF">MAGMO_0171</name>
</gene>
<dbReference type="EMBL" id="LO017727">
    <property type="protein sequence ID" value="CRH04385.1"/>
    <property type="molecule type" value="Genomic_DNA"/>
</dbReference>
<organism evidence="1">
    <name type="scientific">Magnetococcus massalia (strain MO-1)</name>
    <dbReference type="NCBI Taxonomy" id="451514"/>
    <lineage>
        <taxon>Bacteria</taxon>
        <taxon>Pseudomonadati</taxon>
        <taxon>Pseudomonadota</taxon>
        <taxon>Magnetococcia</taxon>
        <taxon>Magnetococcales</taxon>
        <taxon>Magnetococcaceae</taxon>
        <taxon>Magnetococcus</taxon>
    </lineage>
</organism>
<sequence>MRTNSDGPDREMSEEKPCSHCQKLSDKIAWTGLCPDCMENVCPDCGGRKQRYHEPADRCCWDGCCHGVCETCKGSGVVET</sequence>
<proteinExistence type="predicted"/>
<reference evidence="1" key="1">
    <citation type="submission" date="2015-04" db="EMBL/GenBank/DDBJ databases">
        <authorList>
            <person name="Syromyatnikov M.Y."/>
            <person name="Popov V.N."/>
        </authorList>
    </citation>
    <scope>NUCLEOTIDE SEQUENCE</scope>
    <source>
        <strain evidence="1">MO-1</strain>
    </source>
</reference>
<accession>A0A1S7LC79</accession>
<dbReference type="AlphaFoldDB" id="A0A1S7LC79"/>
<name>A0A1S7LC79_MAGMO</name>
<protein>
    <submittedName>
        <fullName evidence="1">Uncharacterized protein</fullName>
    </submittedName>
</protein>